<dbReference type="EMBL" id="CP015103">
    <property type="protein sequence ID" value="ASJ09066.1"/>
    <property type="molecule type" value="Genomic_DNA"/>
</dbReference>
<evidence type="ECO:0000313" key="4">
    <source>
        <dbReference type="Proteomes" id="UP000250125"/>
    </source>
</evidence>
<reference evidence="3 4" key="1">
    <citation type="submission" date="2016-04" db="EMBL/GenBank/DDBJ databases">
        <title>Complete genome sequence of Thermococcus siculi type strain RG-20.</title>
        <authorList>
            <person name="Oger P.M."/>
        </authorList>
    </citation>
    <scope>NUCLEOTIDE SEQUENCE [LARGE SCALE GENOMIC DNA]</scope>
    <source>
        <strain evidence="3 4">RG-20</strain>
    </source>
</reference>
<organism evidence="3 4">
    <name type="scientific">Thermococcus siculi</name>
    <dbReference type="NCBI Taxonomy" id="72803"/>
    <lineage>
        <taxon>Archaea</taxon>
        <taxon>Methanobacteriati</taxon>
        <taxon>Methanobacteriota</taxon>
        <taxon>Thermococci</taxon>
        <taxon>Thermococcales</taxon>
        <taxon>Thermococcaceae</taxon>
        <taxon>Thermococcus</taxon>
    </lineage>
</organism>
<feature type="compositionally biased region" description="Low complexity" evidence="1">
    <location>
        <begin position="327"/>
        <end position="363"/>
    </location>
</feature>
<keyword evidence="2" id="KW-0812">Transmembrane</keyword>
<evidence type="ECO:0000256" key="2">
    <source>
        <dbReference type="SAM" id="Phobius"/>
    </source>
</evidence>
<evidence type="ECO:0000313" key="3">
    <source>
        <dbReference type="EMBL" id="ASJ09066.1"/>
    </source>
</evidence>
<gene>
    <name evidence="3" type="ORF">A3L11_07420</name>
</gene>
<dbReference type="RefSeq" id="WP_088856299.1">
    <property type="nucleotide sequence ID" value="NZ_CP015103.1"/>
</dbReference>
<dbReference type="GeneID" id="33318056"/>
<feature type="region of interest" description="Disordered" evidence="1">
    <location>
        <begin position="327"/>
        <end position="372"/>
    </location>
</feature>
<proteinExistence type="predicted"/>
<dbReference type="SUPFAM" id="SSF52317">
    <property type="entry name" value="Class I glutamine amidotransferase-like"/>
    <property type="match status" value="1"/>
</dbReference>
<dbReference type="InterPro" id="IPR029062">
    <property type="entry name" value="Class_I_gatase-like"/>
</dbReference>
<evidence type="ECO:0000256" key="1">
    <source>
        <dbReference type="SAM" id="MobiDB-lite"/>
    </source>
</evidence>
<dbReference type="AlphaFoldDB" id="A0A2Z2MTB5"/>
<dbReference type="Proteomes" id="UP000250125">
    <property type="component" value="Chromosome"/>
</dbReference>
<protein>
    <submittedName>
        <fullName evidence="3">Uncharacterized protein</fullName>
    </submittedName>
</protein>
<dbReference type="OrthoDB" id="18576at2157"/>
<keyword evidence="2" id="KW-0472">Membrane</keyword>
<name>A0A2Z2MTB5_9EURY</name>
<keyword evidence="2" id="KW-1133">Transmembrane helix</keyword>
<feature type="transmembrane region" description="Helical" evidence="2">
    <location>
        <begin position="381"/>
        <end position="401"/>
    </location>
</feature>
<keyword evidence="4" id="KW-1185">Reference proteome</keyword>
<accession>A0A2Z2MTB5</accession>
<dbReference type="KEGG" id="tsl:A3L11_07420"/>
<sequence length="404" mass="43828">MRGRLVLIVMLVGLLMPYAGATTIAVDISHGEGTTALVSPIVDPTSGEVVAKGIIPTLSWYRWAYFGYDSELEDAGALRLGGRITYSSLKDVDVLIIGHLRKPLSDDEVEAIVRWFSEGGRVLWISGDSDISGGAYAQDNANRLLAAIPGAKLRIDYATATDTFSNAGKSAYVSGFVRPDLHTPDASMLNEGYLSETGKVLFHEPGLLAWVDKDGKWHPLIVGEIPDGVYRIVTTSSNGMVEDNYAPEPRAYQVWEKGLLTLLAVEFVELPNGAEGLLIVSGESPYGGQVPIWINRYGPYLFDGQRFVSNLLKWAVKQSYGLKKAETSTSTTVTTSTEKTTSRSTTTITPTASSIRSTASTPSQIPEEETTTEAKTGGISWIYFVAFVLVLSAAVMAFLVLRRR</sequence>